<feature type="domain" description="LOB" evidence="3">
    <location>
        <begin position="1"/>
        <end position="63"/>
    </location>
</feature>
<reference evidence="5" key="1">
    <citation type="journal article" date="2005" name="Nature">
        <title>The map-based sequence of the rice genome.</title>
        <authorList>
            <consortium name="International rice genome sequencing project (IRGSP)"/>
            <person name="Matsumoto T."/>
            <person name="Wu J."/>
            <person name="Kanamori H."/>
            <person name="Katayose Y."/>
            <person name="Fujisawa M."/>
            <person name="Namiki N."/>
            <person name="Mizuno H."/>
            <person name="Yamamoto K."/>
            <person name="Antonio B.A."/>
            <person name="Baba T."/>
            <person name="Sakata K."/>
            <person name="Nagamura Y."/>
            <person name="Aoki H."/>
            <person name="Arikawa K."/>
            <person name="Arita K."/>
            <person name="Bito T."/>
            <person name="Chiden Y."/>
            <person name="Fujitsuka N."/>
            <person name="Fukunaka R."/>
            <person name="Hamada M."/>
            <person name="Harada C."/>
            <person name="Hayashi A."/>
            <person name="Hijishita S."/>
            <person name="Honda M."/>
            <person name="Hosokawa S."/>
            <person name="Ichikawa Y."/>
            <person name="Idonuma A."/>
            <person name="Iijima M."/>
            <person name="Ikeda M."/>
            <person name="Ikeno M."/>
            <person name="Ito K."/>
            <person name="Ito S."/>
            <person name="Ito T."/>
            <person name="Ito Y."/>
            <person name="Ito Y."/>
            <person name="Iwabuchi A."/>
            <person name="Kamiya K."/>
            <person name="Karasawa W."/>
            <person name="Kurita K."/>
            <person name="Katagiri S."/>
            <person name="Kikuta A."/>
            <person name="Kobayashi H."/>
            <person name="Kobayashi N."/>
            <person name="Machita K."/>
            <person name="Maehara T."/>
            <person name="Masukawa M."/>
            <person name="Mizubayashi T."/>
            <person name="Mukai Y."/>
            <person name="Nagasaki H."/>
            <person name="Nagata Y."/>
            <person name="Naito S."/>
            <person name="Nakashima M."/>
            <person name="Nakama Y."/>
            <person name="Nakamichi Y."/>
            <person name="Nakamura M."/>
            <person name="Meguro A."/>
            <person name="Negishi M."/>
            <person name="Ohta I."/>
            <person name="Ohta T."/>
            <person name="Okamoto M."/>
            <person name="Ono N."/>
            <person name="Saji S."/>
            <person name="Sakaguchi M."/>
            <person name="Sakai K."/>
            <person name="Shibata M."/>
            <person name="Shimokawa T."/>
            <person name="Song J."/>
            <person name="Takazaki Y."/>
            <person name="Terasawa K."/>
            <person name="Tsugane M."/>
            <person name="Tsuji K."/>
            <person name="Ueda S."/>
            <person name="Waki K."/>
            <person name="Yamagata H."/>
            <person name="Yamamoto M."/>
            <person name="Yamamoto S."/>
            <person name="Yamane H."/>
            <person name="Yoshiki S."/>
            <person name="Yoshihara R."/>
            <person name="Yukawa K."/>
            <person name="Zhong H."/>
            <person name="Yano M."/>
            <person name="Yuan Q."/>
            <person name="Ouyang S."/>
            <person name="Liu J."/>
            <person name="Jones K.M."/>
            <person name="Gansberger K."/>
            <person name="Moffat K."/>
            <person name="Hill J."/>
            <person name="Bera J."/>
            <person name="Fadrosh D."/>
            <person name="Jin S."/>
            <person name="Johri S."/>
            <person name="Kim M."/>
            <person name="Overton L."/>
            <person name="Reardon M."/>
            <person name="Tsitrin T."/>
            <person name="Vuong H."/>
            <person name="Weaver B."/>
            <person name="Ciecko A."/>
            <person name="Tallon L."/>
            <person name="Jackson J."/>
            <person name="Pai G."/>
            <person name="Aken S.V."/>
            <person name="Utterback T."/>
            <person name="Reidmuller S."/>
            <person name="Feldblyum T."/>
            <person name="Hsiao J."/>
            <person name="Zismann V."/>
            <person name="Iobst S."/>
            <person name="de Vazeille A.R."/>
            <person name="Buell C.R."/>
            <person name="Ying K."/>
            <person name="Li Y."/>
            <person name="Lu T."/>
            <person name="Huang Y."/>
            <person name="Zhao Q."/>
            <person name="Feng Q."/>
            <person name="Zhang L."/>
            <person name="Zhu J."/>
            <person name="Weng Q."/>
            <person name="Mu J."/>
            <person name="Lu Y."/>
            <person name="Fan D."/>
            <person name="Liu Y."/>
            <person name="Guan J."/>
            <person name="Zhang Y."/>
            <person name="Yu S."/>
            <person name="Liu X."/>
            <person name="Zhang Y."/>
            <person name="Hong G."/>
            <person name="Han B."/>
            <person name="Choisne N."/>
            <person name="Demange N."/>
            <person name="Orjeda G."/>
            <person name="Samain S."/>
            <person name="Cattolico L."/>
            <person name="Pelletier E."/>
            <person name="Couloux A."/>
            <person name="Segurens B."/>
            <person name="Wincker P."/>
            <person name="D'Hont A."/>
            <person name="Scarpelli C."/>
            <person name="Weissenbach J."/>
            <person name="Salanoubat M."/>
            <person name="Quetier F."/>
            <person name="Yu Y."/>
            <person name="Kim H.R."/>
            <person name="Rambo T."/>
            <person name="Currie J."/>
            <person name="Collura K."/>
            <person name="Luo M."/>
            <person name="Yang T."/>
            <person name="Ammiraju J.S.S."/>
            <person name="Engler F."/>
            <person name="Soderlund C."/>
            <person name="Wing R.A."/>
            <person name="Palmer L.E."/>
            <person name="de la Bastide M."/>
            <person name="Spiegel L."/>
            <person name="Nascimento L."/>
            <person name="Zutavern T."/>
            <person name="O'Shaughnessy A."/>
            <person name="Dike S."/>
            <person name="Dedhia N."/>
            <person name="Preston R."/>
            <person name="Balija V."/>
            <person name="McCombie W.R."/>
            <person name="Chow T."/>
            <person name="Chen H."/>
            <person name="Chung M."/>
            <person name="Chen C."/>
            <person name="Shaw J."/>
            <person name="Wu H."/>
            <person name="Hsiao K."/>
            <person name="Chao Y."/>
            <person name="Chu M."/>
            <person name="Cheng C."/>
            <person name="Hour A."/>
            <person name="Lee P."/>
            <person name="Lin S."/>
            <person name="Lin Y."/>
            <person name="Liou J."/>
            <person name="Liu S."/>
            <person name="Hsing Y."/>
            <person name="Raghuvanshi S."/>
            <person name="Mohanty A."/>
            <person name="Bharti A.K."/>
            <person name="Gaur A."/>
            <person name="Gupta V."/>
            <person name="Kumar D."/>
            <person name="Ravi V."/>
            <person name="Vij S."/>
            <person name="Kapur A."/>
            <person name="Khurana P."/>
            <person name="Khurana P."/>
            <person name="Khurana J.P."/>
            <person name="Tyagi A.K."/>
            <person name="Gaikwad K."/>
            <person name="Singh A."/>
            <person name="Dalal V."/>
            <person name="Srivastava S."/>
            <person name="Dixit A."/>
            <person name="Pal A.K."/>
            <person name="Ghazi I.A."/>
            <person name="Yadav M."/>
            <person name="Pandit A."/>
            <person name="Bhargava A."/>
            <person name="Sureshbabu K."/>
            <person name="Batra K."/>
            <person name="Sharma T.R."/>
            <person name="Mohapatra T."/>
            <person name="Singh N.K."/>
            <person name="Messing J."/>
            <person name="Nelson A.B."/>
            <person name="Fuks G."/>
            <person name="Kavchok S."/>
            <person name="Keizer G."/>
            <person name="Linton E."/>
            <person name="Llaca V."/>
            <person name="Song R."/>
            <person name="Tanyolac B."/>
            <person name="Young S."/>
            <person name="Ho-Il K."/>
            <person name="Hahn J.H."/>
            <person name="Sangsakoo G."/>
            <person name="Vanavichit A."/>
            <person name="de Mattos Luiz.A.T."/>
            <person name="Zimmer P.D."/>
            <person name="Malone G."/>
            <person name="Dellagostin O."/>
            <person name="de Oliveira A.C."/>
            <person name="Bevan M."/>
            <person name="Bancroft I."/>
            <person name="Minx P."/>
            <person name="Cordum H."/>
            <person name="Wilson R."/>
            <person name="Cheng Z."/>
            <person name="Jin W."/>
            <person name="Jiang J."/>
            <person name="Leong S.A."/>
            <person name="Iwama H."/>
            <person name="Gojobori T."/>
            <person name="Itoh T."/>
            <person name="Niimura Y."/>
            <person name="Fujii Y."/>
            <person name="Habara T."/>
            <person name="Sakai H."/>
            <person name="Sato Y."/>
            <person name="Wilson G."/>
            <person name="Kumar K."/>
            <person name="McCouch S."/>
            <person name="Juretic N."/>
            <person name="Hoen D."/>
            <person name="Wright S."/>
            <person name="Bruskiewich R."/>
            <person name="Bureau T."/>
            <person name="Miyao A."/>
            <person name="Hirochika H."/>
            <person name="Nishikawa T."/>
            <person name="Kadowaki K."/>
            <person name="Sugiura M."/>
            <person name="Burr B."/>
            <person name="Sasaki T."/>
        </authorList>
    </citation>
    <scope>NUCLEOTIDE SEQUENCE [LARGE SCALE GENOMIC DNA]</scope>
    <source>
        <strain evidence="5">cv. Nipponbare</strain>
    </source>
</reference>
<dbReference type="PROSITE" id="PS50891">
    <property type="entry name" value="LOB"/>
    <property type="match status" value="1"/>
</dbReference>
<comment type="similarity">
    <text evidence="1">Belongs to the LOB domain-containing protein family.</text>
</comment>
<name>Q6ZFU8_ORYSJ</name>
<protein>
    <submittedName>
        <fullName evidence="4">Lateral organ boundaries (LOB) domain-like</fullName>
    </submittedName>
</protein>
<evidence type="ECO:0000256" key="1">
    <source>
        <dbReference type="ARBA" id="ARBA00005474"/>
    </source>
</evidence>
<dbReference type="AlphaFoldDB" id="Q6ZFU8"/>
<dbReference type="InterPro" id="IPR004883">
    <property type="entry name" value="LOB"/>
</dbReference>
<dbReference type="EMBL" id="AP004165">
    <property type="protein sequence ID" value="BAD07784.1"/>
    <property type="molecule type" value="Genomic_DNA"/>
</dbReference>
<sequence length="161" mass="18299">MLARCSSLQELLARQQGDAVSSLVYEANDRMRDPVYGCVGAISFMQNQVSQLQMQLAVAQGEILCIQMQHRDGNENKKNSSGRTSALGRQHTSVFPEEHNRCNRVRGMRYVWLSCDLKLNGLTNRSKTLIYVRTDFSIDLLEKSSGMHALYVKREIVKDMI</sequence>
<dbReference type="PANTHER" id="PTHR31301">
    <property type="entry name" value="LOB DOMAIN-CONTAINING PROTEIN 4-RELATED"/>
    <property type="match status" value="1"/>
</dbReference>
<dbReference type="Proteomes" id="UP000000763">
    <property type="component" value="Chromosome 2"/>
</dbReference>
<feature type="region of interest" description="Disordered" evidence="2">
    <location>
        <begin position="73"/>
        <end position="92"/>
    </location>
</feature>
<proteinExistence type="inferred from homology"/>
<reference evidence="5" key="2">
    <citation type="journal article" date="2008" name="Nucleic Acids Res.">
        <title>The rice annotation project database (RAP-DB): 2008 update.</title>
        <authorList>
            <consortium name="The rice annotation project (RAP)"/>
        </authorList>
    </citation>
    <scope>GENOME REANNOTATION</scope>
    <source>
        <strain evidence="5">cv. Nipponbare</strain>
    </source>
</reference>
<evidence type="ECO:0000256" key="2">
    <source>
        <dbReference type="SAM" id="MobiDB-lite"/>
    </source>
</evidence>
<organism evidence="4 5">
    <name type="scientific">Oryza sativa subsp. japonica</name>
    <name type="common">Rice</name>
    <dbReference type="NCBI Taxonomy" id="39947"/>
    <lineage>
        <taxon>Eukaryota</taxon>
        <taxon>Viridiplantae</taxon>
        <taxon>Streptophyta</taxon>
        <taxon>Embryophyta</taxon>
        <taxon>Tracheophyta</taxon>
        <taxon>Spermatophyta</taxon>
        <taxon>Magnoliopsida</taxon>
        <taxon>Liliopsida</taxon>
        <taxon>Poales</taxon>
        <taxon>Poaceae</taxon>
        <taxon>BOP clade</taxon>
        <taxon>Oryzoideae</taxon>
        <taxon>Oryzeae</taxon>
        <taxon>Oryzinae</taxon>
        <taxon>Oryza</taxon>
        <taxon>Oryza sativa</taxon>
    </lineage>
</organism>
<dbReference type="Pfam" id="PF03195">
    <property type="entry name" value="LOB"/>
    <property type="match status" value="1"/>
</dbReference>
<evidence type="ECO:0000313" key="4">
    <source>
        <dbReference type="EMBL" id="BAD07784.1"/>
    </source>
</evidence>
<evidence type="ECO:0000259" key="3">
    <source>
        <dbReference type="PROSITE" id="PS50891"/>
    </source>
</evidence>
<accession>Q6ZFU8</accession>
<evidence type="ECO:0000313" key="5">
    <source>
        <dbReference type="Proteomes" id="UP000000763"/>
    </source>
</evidence>
<gene>
    <name evidence="4" type="primary">OJ1479_B12.7</name>
</gene>
<dbReference type="PANTHER" id="PTHR31301:SF15">
    <property type="entry name" value="LOB DOMAIN-CONTAINING PROTEIN 12"/>
    <property type="match status" value="1"/>
</dbReference>